<dbReference type="SUPFAM" id="SSF46785">
    <property type="entry name" value="Winged helix' DNA-binding domain"/>
    <property type="match status" value="1"/>
</dbReference>
<evidence type="ECO:0000259" key="7">
    <source>
        <dbReference type="PROSITE" id="PS51118"/>
    </source>
</evidence>
<feature type="domain" description="Response regulatory" evidence="6">
    <location>
        <begin position="111"/>
        <end position="220"/>
    </location>
</feature>
<evidence type="ECO:0000256" key="4">
    <source>
        <dbReference type="PROSITE-ProRule" id="PRU00169"/>
    </source>
</evidence>
<keyword evidence="9" id="KW-1185">Reference proteome</keyword>
<comment type="caution">
    <text evidence="8">The sequence shown here is derived from an EMBL/GenBank/DDBJ whole genome shotgun (WGS) entry which is preliminary data.</text>
</comment>
<dbReference type="PROSITE" id="PS51118">
    <property type="entry name" value="HTH_HXLR"/>
    <property type="match status" value="1"/>
</dbReference>
<dbReference type="InterPro" id="IPR011006">
    <property type="entry name" value="CheY-like_superfamily"/>
</dbReference>
<dbReference type="InterPro" id="IPR036388">
    <property type="entry name" value="WH-like_DNA-bd_sf"/>
</dbReference>
<dbReference type="RefSeq" id="WP_162318289.1">
    <property type="nucleotide sequence ID" value="NZ_JAHQXF010000002.1"/>
</dbReference>
<dbReference type="SUPFAM" id="SSF52172">
    <property type="entry name" value="CheY-like"/>
    <property type="match status" value="1"/>
</dbReference>
<dbReference type="Pfam" id="PF00072">
    <property type="entry name" value="Response_reg"/>
    <property type="match status" value="1"/>
</dbReference>
<feature type="domain" description="HTH hxlR-type" evidence="7">
    <location>
        <begin position="5"/>
        <end position="108"/>
    </location>
</feature>
<name>A0A8J7YFC8_9EURY</name>
<sequence length="290" mass="32435">MSPSTPSDDRVAQAVTLISKKWHPVIIQSLLDDGPLRFNELQERLDGISGKVLTDSLEDLQENDLIERHVVSESPKRVEYDLTRAGRELQAVMETLADWGKRNLGESTRPTVLVVDDDPRLARMHAGWLAEEYDVETAFNGKDAITALSDEIDVVLLDRRMPGLSGDDLLEKIREADLDAGVVLLTAVEPDVDVADMEFDAYLLKPGEESEVREVVAEVLERTTADEDITEHYSLLARRALLDARLTAAEREASDEYQRLLERLETVEAALDDEPSEADETTAITERLNL</sequence>
<organism evidence="8 9">
    <name type="scientific">Haloarcula limicola</name>
    <dbReference type="NCBI Taxonomy" id="1429915"/>
    <lineage>
        <taxon>Archaea</taxon>
        <taxon>Methanobacteriati</taxon>
        <taxon>Methanobacteriota</taxon>
        <taxon>Stenosarchaea group</taxon>
        <taxon>Halobacteria</taxon>
        <taxon>Halobacteriales</taxon>
        <taxon>Haloarculaceae</taxon>
        <taxon>Haloarcula</taxon>
    </lineage>
</organism>
<dbReference type="PANTHER" id="PTHR33204">
    <property type="entry name" value="TRANSCRIPTIONAL REGULATOR, MARR FAMILY"/>
    <property type="match status" value="1"/>
</dbReference>
<evidence type="ECO:0000313" key="9">
    <source>
        <dbReference type="Proteomes" id="UP000766550"/>
    </source>
</evidence>
<evidence type="ECO:0000256" key="5">
    <source>
        <dbReference type="SAM" id="MobiDB-lite"/>
    </source>
</evidence>
<dbReference type="InterPro" id="IPR036390">
    <property type="entry name" value="WH_DNA-bd_sf"/>
</dbReference>
<proteinExistence type="predicted"/>
<dbReference type="Pfam" id="PF08663">
    <property type="entry name" value="HalX"/>
    <property type="match status" value="1"/>
</dbReference>
<dbReference type="InterPro" id="IPR002577">
    <property type="entry name" value="HTH_HxlR"/>
</dbReference>
<keyword evidence="2" id="KW-0238">DNA-binding</keyword>
<dbReference type="SMART" id="SM00448">
    <property type="entry name" value="REC"/>
    <property type="match status" value="1"/>
</dbReference>
<dbReference type="GO" id="GO:0003677">
    <property type="term" value="F:DNA binding"/>
    <property type="evidence" value="ECO:0007669"/>
    <property type="project" value="UniProtKB-KW"/>
</dbReference>
<dbReference type="AlphaFoldDB" id="A0A8J7YFC8"/>
<evidence type="ECO:0000256" key="1">
    <source>
        <dbReference type="ARBA" id="ARBA00023015"/>
    </source>
</evidence>
<protein>
    <submittedName>
        <fullName evidence="8">Winged helix-turn-helix transcriptional regulator</fullName>
    </submittedName>
</protein>
<evidence type="ECO:0000256" key="3">
    <source>
        <dbReference type="ARBA" id="ARBA00023163"/>
    </source>
</evidence>
<feature type="compositionally biased region" description="Acidic residues" evidence="5">
    <location>
        <begin position="271"/>
        <end position="280"/>
    </location>
</feature>
<evidence type="ECO:0000259" key="6">
    <source>
        <dbReference type="PROSITE" id="PS50110"/>
    </source>
</evidence>
<feature type="region of interest" description="Disordered" evidence="5">
    <location>
        <begin position="271"/>
        <end position="290"/>
    </location>
</feature>
<dbReference type="OrthoDB" id="10490at2157"/>
<dbReference type="Gene3D" id="1.10.10.10">
    <property type="entry name" value="Winged helix-like DNA-binding domain superfamily/Winged helix DNA-binding domain"/>
    <property type="match status" value="1"/>
</dbReference>
<dbReference type="Gene3D" id="3.40.50.2300">
    <property type="match status" value="1"/>
</dbReference>
<accession>A0A8J7YFC8</accession>
<evidence type="ECO:0000313" key="8">
    <source>
        <dbReference type="EMBL" id="MBV0925463.1"/>
    </source>
</evidence>
<reference evidence="8 9" key="1">
    <citation type="submission" date="2021-06" db="EMBL/GenBank/DDBJ databases">
        <title>New haloarchaea isolates fom saline soil.</title>
        <authorList>
            <person name="Duran-Viseras A."/>
            <person name="Sanchez-Porro C.S."/>
            <person name="Ventosa A."/>
        </authorList>
    </citation>
    <scope>NUCLEOTIDE SEQUENCE [LARGE SCALE GENOMIC DNA]</scope>
    <source>
        <strain evidence="8 9">JCM 183640</strain>
    </source>
</reference>
<dbReference type="EMBL" id="JAHQXF010000002">
    <property type="protein sequence ID" value="MBV0925463.1"/>
    <property type="molecule type" value="Genomic_DNA"/>
</dbReference>
<keyword evidence="3" id="KW-0804">Transcription</keyword>
<dbReference type="PROSITE" id="PS50110">
    <property type="entry name" value="RESPONSE_REGULATORY"/>
    <property type="match status" value="1"/>
</dbReference>
<evidence type="ECO:0000256" key="2">
    <source>
        <dbReference type="ARBA" id="ARBA00023125"/>
    </source>
</evidence>
<dbReference type="InterPro" id="IPR001789">
    <property type="entry name" value="Sig_transdc_resp-reg_receiver"/>
</dbReference>
<dbReference type="InterPro" id="IPR013971">
    <property type="entry name" value="HalX_domain"/>
</dbReference>
<dbReference type="CDD" id="cd00156">
    <property type="entry name" value="REC"/>
    <property type="match status" value="1"/>
</dbReference>
<keyword evidence="4" id="KW-0597">Phosphoprotein</keyword>
<feature type="modified residue" description="4-aspartylphosphate" evidence="4">
    <location>
        <position position="158"/>
    </location>
</feature>
<keyword evidence="1" id="KW-0805">Transcription regulation</keyword>
<dbReference type="PANTHER" id="PTHR33204:SF18">
    <property type="entry name" value="TRANSCRIPTIONAL REGULATORY PROTEIN"/>
    <property type="match status" value="1"/>
</dbReference>
<dbReference type="Proteomes" id="UP000766550">
    <property type="component" value="Unassembled WGS sequence"/>
</dbReference>
<gene>
    <name evidence="8" type="ORF">KTS45_14745</name>
</gene>
<dbReference type="GO" id="GO:0000160">
    <property type="term" value="P:phosphorelay signal transduction system"/>
    <property type="evidence" value="ECO:0007669"/>
    <property type="project" value="InterPro"/>
</dbReference>
<dbReference type="Pfam" id="PF01638">
    <property type="entry name" value="HxlR"/>
    <property type="match status" value="1"/>
</dbReference>